<proteinExistence type="predicted"/>
<evidence type="ECO:0000313" key="1">
    <source>
        <dbReference type="EMBL" id="DAD97371.1"/>
    </source>
</evidence>
<protein>
    <submittedName>
        <fullName evidence="1">Uncharacterized protein</fullName>
    </submittedName>
</protein>
<dbReference type="EMBL" id="BK015238">
    <property type="protein sequence ID" value="DAD97371.1"/>
    <property type="molecule type" value="Genomic_DNA"/>
</dbReference>
<reference evidence="1" key="1">
    <citation type="journal article" date="2021" name="Proc. Natl. Acad. Sci. U.S.A.">
        <title>A Catalog of Tens of Thousands of Viruses from Human Metagenomes Reveals Hidden Associations with Chronic Diseases.</title>
        <authorList>
            <person name="Tisza M.J."/>
            <person name="Buck C.B."/>
        </authorList>
    </citation>
    <scope>NUCLEOTIDE SEQUENCE</scope>
    <source>
        <strain evidence="1">Ct1Tj2</strain>
    </source>
</reference>
<name>A0A8S5NTJ0_9CAUD</name>
<organism evidence="1">
    <name type="scientific">Siphoviridae sp. ct1Tj2</name>
    <dbReference type="NCBI Taxonomy" id="2826271"/>
    <lineage>
        <taxon>Viruses</taxon>
        <taxon>Duplodnaviria</taxon>
        <taxon>Heunggongvirae</taxon>
        <taxon>Uroviricota</taxon>
        <taxon>Caudoviricetes</taxon>
    </lineage>
</organism>
<sequence>MFANWFEETHKTDMIKRERTSELVSQLWNEAPMYNSLITALFASLTGLEKEVDEVIEAEINKESAA</sequence>
<accession>A0A8S5NTJ0</accession>